<dbReference type="AlphaFoldDB" id="A0A4P6HJ82"/>
<sequence>MAGKFVSYLRVSTKRQGDSGLGLEAQQKAILDFLNGGAWELVGEFVEVESGKRQDNRPKLQEALQLAKATGAKLLIAKLDRLSRNAAFLLSLRDAGVDFVCVDNPQATPLTIGILAVVAQDERERISARTKAALAAAKARGVRLGCPNGAAHLKGRGNVEAVAAIRQGAQDRAEDLRQIVAGLWAEGPTLHKLADQLNARSILTPRGGQWHPASAGRLVKRLGLVEV</sequence>
<name>A0A4P6HJ82_9BACT</name>
<gene>
    <name evidence="7" type="ORF">C3Y92_08425</name>
</gene>
<keyword evidence="3" id="KW-0233">DNA recombination</keyword>
<evidence type="ECO:0000259" key="6">
    <source>
        <dbReference type="PROSITE" id="PS51736"/>
    </source>
</evidence>
<dbReference type="Pfam" id="PF00239">
    <property type="entry name" value="Resolvase"/>
    <property type="match status" value="1"/>
</dbReference>
<dbReference type="EMBL" id="CP026538">
    <property type="protein sequence ID" value="QAZ67253.1"/>
    <property type="molecule type" value="Genomic_DNA"/>
</dbReference>
<dbReference type="PROSITE" id="PS00397">
    <property type="entry name" value="RECOMBINASES_1"/>
    <property type="match status" value="1"/>
</dbReference>
<organism evidence="7 8">
    <name type="scientific">Solidesulfovibrio carbinolicus</name>
    <dbReference type="NCBI Taxonomy" id="296842"/>
    <lineage>
        <taxon>Bacteria</taxon>
        <taxon>Pseudomonadati</taxon>
        <taxon>Thermodesulfobacteriota</taxon>
        <taxon>Desulfovibrionia</taxon>
        <taxon>Desulfovibrionales</taxon>
        <taxon>Desulfovibrionaceae</taxon>
        <taxon>Solidesulfovibrio</taxon>
    </lineage>
</organism>
<dbReference type="KEGG" id="dcb:C3Y92_08425"/>
<evidence type="ECO:0000256" key="3">
    <source>
        <dbReference type="ARBA" id="ARBA00023172"/>
    </source>
</evidence>
<dbReference type="GO" id="GO:0000150">
    <property type="term" value="F:DNA strand exchange activity"/>
    <property type="evidence" value="ECO:0007669"/>
    <property type="project" value="InterPro"/>
</dbReference>
<dbReference type="InterPro" id="IPR036162">
    <property type="entry name" value="Resolvase-like_N_sf"/>
</dbReference>
<dbReference type="InterPro" id="IPR050639">
    <property type="entry name" value="SSR_resolvase"/>
</dbReference>
<dbReference type="GO" id="GO:0015074">
    <property type="term" value="P:DNA integration"/>
    <property type="evidence" value="ECO:0007669"/>
    <property type="project" value="UniProtKB-KW"/>
</dbReference>
<keyword evidence="8" id="KW-1185">Reference proteome</keyword>
<reference evidence="7 8" key="1">
    <citation type="submission" date="2018-02" db="EMBL/GenBank/DDBJ databases">
        <title>Genome sequence of Desulfovibrio carbinolicus DSM 3852.</title>
        <authorList>
            <person name="Wilbanks E."/>
            <person name="Skennerton C.T."/>
            <person name="Orphan V.J."/>
        </authorList>
    </citation>
    <scope>NUCLEOTIDE SEQUENCE [LARGE SCALE GENOMIC DNA]</scope>
    <source>
        <strain evidence="7 8">DSM 3852</strain>
    </source>
</reference>
<dbReference type="InterPro" id="IPR006118">
    <property type="entry name" value="Recombinase_CS"/>
</dbReference>
<dbReference type="SUPFAM" id="SSF53041">
    <property type="entry name" value="Resolvase-like"/>
    <property type="match status" value="1"/>
</dbReference>
<feature type="active site" description="O-(5'-phospho-DNA)-serine intermediate" evidence="4 5">
    <location>
        <position position="12"/>
    </location>
</feature>
<dbReference type="SMART" id="SM00857">
    <property type="entry name" value="Resolvase"/>
    <property type="match status" value="1"/>
</dbReference>
<accession>A0A4P6HJ82</accession>
<evidence type="ECO:0000256" key="4">
    <source>
        <dbReference type="PIRSR" id="PIRSR606118-50"/>
    </source>
</evidence>
<dbReference type="Gene3D" id="3.40.50.1390">
    <property type="entry name" value="Resolvase, N-terminal catalytic domain"/>
    <property type="match status" value="1"/>
</dbReference>
<dbReference type="RefSeq" id="WP_129351648.1">
    <property type="nucleotide sequence ID" value="NZ_CP026538.1"/>
</dbReference>
<dbReference type="Proteomes" id="UP000293296">
    <property type="component" value="Chromosome"/>
</dbReference>
<evidence type="ECO:0000256" key="5">
    <source>
        <dbReference type="PROSITE-ProRule" id="PRU10137"/>
    </source>
</evidence>
<evidence type="ECO:0000313" key="8">
    <source>
        <dbReference type="Proteomes" id="UP000293296"/>
    </source>
</evidence>
<keyword evidence="1" id="KW-0229">DNA integration</keyword>
<evidence type="ECO:0000256" key="1">
    <source>
        <dbReference type="ARBA" id="ARBA00022908"/>
    </source>
</evidence>
<evidence type="ECO:0000256" key="2">
    <source>
        <dbReference type="ARBA" id="ARBA00023125"/>
    </source>
</evidence>
<dbReference type="InterPro" id="IPR006119">
    <property type="entry name" value="Resolv_N"/>
</dbReference>
<protein>
    <submittedName>
        <fullName evidence="7">Resolvase</fullName>
    </submittedName>
</protein>
<proteinExistence type="predicted"/>
<dbReference type="GO" id="GO:0003677">
    <property type="term" value="F:DNA binding"/>
    <property type="evidence" value="ECO:0007669"/>
    <property type="project" value="UniProtKB-KW"/>
</dbReference>
<dbReference type="PANTHER" id="PTHR30461">
    <property type="entry name" value="DNA-INVERTASE FROM LAMBDOID PROPHAGE"/>
    <property type="match status" value="1"/>
</dbReference>
<dbReference type="OrthoDB" id="9797501at2"/>
<feature type="domain" description="Resolvase/invertase-type recombinase catalytic" evidence="6">
    <location>
        <begin position="4"/>
        <end position="141"/>
    </location>
</feature>
<keyword evidence="2" id="KW-0238">DNA-binding</keyword>
<dbReference type="PROSITE" id="PS51736">
    <property type="entry name" value="RECOMBINASES_3"/>
    <property type="match status" value="1"/>
</dbReference>
<evidence type="ECO:0000313" key="7">
    <source>
        <dbReference type="EMBL" id="QAZ67253.1"/>
    </source>
</evidence>
<dbReference type="PANTHER" id="PTHR30461:SF2">
    <property type="entry name" value="SERINE RECOMBINASE PINE-RELATED"/>
    <property type="match status" value="1"/>
</dbReference>
<dbReference type="CDD" id="cd00338">
    <property type="entry name" value="Ser_Recombinase"/>
    <property type="match status" value="1"/>
</dbReference>